<protein>
    <recommendedName>
        <fullName evidence="2">Glycosyl transferase family 1 domain-containing protein</fullName>
    </recommendedName>
</protein>
<dbReference type="PANTHER" id="PTHR45825:SF3">
    <property type="entry name" value="GRANULE-BOUND STARCH SYNTHASE 1, CHLOROPLASTIC_AMYLOPLASTIC"/>
    <property type="match status" value="1"/>
</dbReference>
<reference evidence="3 4" key="1">
    <citation type="journal article" date="2018" name="Cell">
        <title>The Chara Genome: Secondary Complexity and Implications for Plant Terrestrialization.</title>
        <authorList>
            <person name="Nishiyama T."/>
            <person name="Sakayama H."/>
            <person name="Vries J.D."/>
            <person name="Buschmann H."/>
            <person name="Saint-Marcoux D."/>
            <person name="Ullrich K.K."/>
            <person name="Haas F.B."/>
            <person name="Vanderstraeten L."/>
            <person name="Becker D."/>
            <person name="Lang D."/>
            <person name="Vosolsobe S."/>
            <person name="Rombauts S."/>
            <person name="Wilhelmsson P.K.I."/>
            <person name="Janitza P."/>
            <person name="Kern R."/>
            <person name="Heyl A."/>
            <person name="Rumpler F."/>
            <person name="Villalobos L.I.A.C."/>
            <person name="Clay J.M."/>
            <person name="Skokan R."/>
            <person name="Toyoda A."/>
            <person name="Suzuki Y."/>
            <person name="Kagoshima H."/>
            <person name="Schijlen E."/>
            <person name="Tajeshwar N."/>
            <person name="Catarino B."/>
            <person name="Hetherington A.J."/>
            <person name="Saltykova A."/>
            <person name="Bonnot C."/>
            <person name="Breuninger H."/>
            <person name="Symeonidi A."/>
            <person name="Radhakrishnan G.V."/>
            <person name="Van Nieuwerburgh F."/>
            <person name="Deforce D."/>
            <person name="Chang C."/>
            <person name="Karol K.G."/>
            <person name="Hedrich R."/>
            <person name="Ulvskov P."/>
            <person name="Glockner G."/>
            <person name="Delwiche C.F."/>
            <person name="Petrasek J."/>
            <person name="Van de Peer Y."/>
            <person name="Friml J."/>
            <person name="Beilby M."/>
            <person name="Dolan L."/>
            <person name="Kohara Y."/>
            <person name="Sugano S."/>
            <person name="Fujiyama A."/>
            <person name="Delaux P.-M."/>
            <person name="Quint M."/>
            <person name="TheiBen G."/>
            <person name="Hagemann M."/>
            <person name="Harholt J."/>
            <person name="Dunand C."/>
            <person name="Zachgo S."/>
            <person name="Langdale J."/>
            <person name="Maumus F."/>
            <person name="Straeten D.V.D."/>
            <person name="Gould S.B."/>
            <person name="Rensing S.A."/>
        </authorList>
    </citation>
    <scope>NUCLEOTIDE SEQUENCE [LARGE SCALE GENOMIC DNA]</scope>
    <source>
        <strain evidence="3 4">S276</strain>
    </source>
</reference>
<dbReference type="EMBL" id="BFEA01002743">
    <property type="protein sequence ID" value="GBG42505.1"/>
    <property type="molecule type" value="Genomic_DNA"/>
</dbReference>
<dbReference type="OrthoDB" id="512920at2759"/>
<dbReference type="Gene3D" id="3.40.50.2000">
    <property type="entry name" value="Glycogen Phosphorylase B"/>
    <property type="match status" value="1"/>
</dbReference>
<dbReference type="PANTHER" id="PTHR45825">
    <property type="entry name" value="GRANULE-BOUND STARCH SYNTHASE 1, CHLOROPLASTIC/AMYLOPLASTIC"/>
    <property type="match status" value="1"/>
</dbReference>
<dbReference type="InterPro" id="IPR001296">
    <property type="entry name" value="Glyco_trans_1"/>
</dbReference>
<dbReference type="SUPFAM" id="SSF53756">
    <property type="entry name" value="UDP-Glycosyltransferase/glycogen phosphorylase"/>
    <property type="match status" value="1"/>
</dbReference>
<dbReference type="STRING" id="69332.A0A388JJT8"/>
<evidence type="ECO:0000259" key="2">
    <source>
        <dbReference type="Pfam" id="PF00534"/>
    </source>
</evidence>
<evidence type="ECO:0000313" key="4">
    <source>
        <dbReference type="Proteomes" id="UP000265515"/>
    </source>
</evidence>
<dbReference type="Gramene" id="GBG42505">
    <property type="protein sequence ID" value="GBG42505"/>
    <property type="gene ID" value="CBR_g75931"/>
</dbReference>
<dbReference type="Pfam" id="PF00534">
    <property type="entry name" value="Glycos_transf_1"/>
    <property type="match status" value="1"/>
</dbReference>
<sequence>RKVCRTPAGTELDESGIRVLRFAADGQSHVCSRGRYRARACADLQDLISRKGMLGIMNGADVTEWSPVNDKFLPKRYDLNSVFDVKPSLKQQLQAEAGFAARPEVPLFGFMGRLDEQKGSDILAAAILKLVEELKGEAQFIMLGTGKAQYEKQLQNLEKRFPEQVRAMTRFSPRLAHMIVAGCDFMVLPSRFEPAGLVQLHAMLYGTIPVVASTGGFLDSVRDGVTGLHMGKFGPEGGAEEVIKAVEGLKRAIEVFSTPHFSSMVVAAMSQDLSWKCNFCLFTSASASRTVSRSLRFGFSDAWWSCSDT</sequence>
<feature type="non-terminal residue" evidence="3">
    <location>
        <position position="1"/>
    </location>
</feature>
<comment type="caution">
    <text evidence="3">The sequence shown here is derived from an EMBL/GenBank/DDBJ whole genome shotgun (WGS) entry which is preliminary data.</text>
</comment>
<keyword evidence="1" id="KW-0808">Transferase</keyword>
<dbReference type="Proteomes" id="UP000265515">
    <property type="component" value="Unassembled WGS sequence"/>
</dbReference>
<proteinExistence type="predicted"/>
<dbReference type="OMA" id="NCSSGHE"/>
<feature type="non-terminal residue" evidence="3">
    <location>
        <position position="309"/>
    </location>
</feature>
<evidence type="ECO:0000313" key="3">
    <source>
        <dbReference type="EMBL" id="GBG42505.1"/>
    </source>
</evidence>
<organism evidence="3 4">
    <name type="scientific">Chara braunii</name>
    <name type="common">Braun's stonewort</name>
    <dbReference type="NCBI Taxonomy" id="69332"/>
    <lineage>
        <taxon>Eukaryota</taxon>
        <taxon>Viridiplantae</taxon>
        <taxon>Streptophyta</taxon>
        <taxon>Charophyceae</taxon>
        <taxon>Charales</taxon>
        <taxon>Characeae</taxon>
        <taxon>Chara</taxon>
    </lineage>
</organism>
<keyword evidence="1" id="KW-0328">Glycosyltransferase</keyword>
<gene>
    <name evidence="3" type="ORF">CBR_g75931</name>
</gene>
<keyword evidence="4" id="KW-1185">Reference proteome</keyword>
<name>A0A388JJT8_CHABU</name>
<dbReference type="GO" id="GO:0016757">
    <property type="term" value="F:glycosyltransferase activity"/>
    <property type="evidence" value="ECO:0007669"/>
    <property type="project" value="UniProtKB-KW"/>
</dbReference>
<feature type="domain" description="Glycosyl transferase family 1" evidence="2">
    <location>
        <begin position="103"/>
        <end position="247"/>
    </location>
</feature>
<evidence type="ECO:0000256" key="1">
    <source>
        <dbReference type="ARBA" id="ARBA00022676"/>
    </source>
</evidence>
<accession>A0A388JJT8</accession>
<dbReference type="AlphaFoldDB" id="A0A388JJT8"/>